<evidence type="ECO:0000256" key="1">
    <source>
        <dbReference type="ARBA" id="ARBA00007234"/>
    </source>
</evidence>
<dbReference type="GO" id="GO:0006355">
    <property type="term" value="P:regulation of DNA-templated transcription"/>
    <property type="evidence" value="ECO:0007669"/>
    <property type="project" value="TreeGrafter"/>
</dbReference>
<keyword evidence="2" id="KW-0539">Nucleus</keyword>
<dbReference type="GO" id="GO:0006281">
    <property type="term" value="P:DNA repair"/>
    <property type="evidence" value="ECO:0007669"/>
    <property type="project" value="TreeGrafter"/>
</dbReference>
<name>A0AAD4MC59_9AGAM</name>
<accession>A0AAD4MC59</accession>
<dbReference type="GO" id="GO:0006351">
    <property type="term" value="P:DNA-templated transcription"/>
    <property type="evidence" value="ECO:0007669"/>
    <property type="project" value="InterPro"/>
</dbReference>
<dbReference type="SUPFAM" id="SSF56112">
    <property type="entry name" value="Protein kinase-like (PK-like)"/>
    <property type="match status" value="1"/>
</dbReference>
<dbReference type="EMBL" id="WTXG01000002">
    <property type="protein sequence ID" value="KAI0307179.1"/>
    <property type="molecule type" value="Genomic_DNA"/>
</dbReference>
<feature type="compositionally biased region" description="Low complexity" evidence="4">
    <location>
        <begin position="3505"/>
        <end position="3517"/>
    </location>
</feature>
<feature type="region of interest" description="Disordered" evidence="4">
    <location>
        <begin position="648"/>
        <end position="669"/>
    </location>
</feature>
<dbReference type="InterPro" id="IPR014009">
    <property type="entry name" value="PIK_FAT"/>
</dbReference>
<dbReference type="InterPro" id="IPR011989">
    <property type="entry name" value="ARM-like"/>
</dbReference>
<dbReference type="InterPro" id="IPR000403">
    <property type="entry name" value="PI3/4_kinase_cat_dom"/>
</dbReference>
<dbReference type="SUPFAM" id="SSF48371">
    <property type="entry name" value="ARM repeat"/>
    <property type="match status" value="2"/>
</dbReference>
<evidence type="ECO:0000256" key="3">
    <source>
        <dbReference type="PROSITE-ProRule" id="PRU00339"/>
    </source>
</evidence>
<dbReference type="GO" id="GO:0003677">
    <property type="term" value="F:DNA binding"/>
    <property type="evidence" value="ECO:0007669"/>
    <property type="project" value="InterPro"/>
</dbReference>
<evidence type="ECO:0000256" key="2">
    <source>
        <dbReference type="ARBA" id="ARBA00023242"/>
    </source>
</evidence>
<organism evidence="7 8">
    <name type="scientific">Multifurca ochricompacta</name>
    <dbReference type="NCBI Taxonomy" id="376703"/>
    <lineage>
        <taxon>Eukaryota</taxon>
        <taxon>Fungi</taxon>
        <taxon>Dikarya</taxon>
        <taxon>Basidiomycota</taxon>
        <taxon>Agaricomycotina</taxon>
        <taxon>Agaricomycetes</taxon>
        <taxon>Russulales</taxon>
        <taxon>Russulaceae</taxon>
        <taxon>Multifurca</taxon>
    </lineage>
</organism>
<feature type="domain" description="FAT" evidence="6">
    <location>
        <begin position="2924"/>
        <end position="3463"/>
    </location>
</feature>
<keyword evidence="8" id="KW-1185">Reference proteome</keyword>
<dbReference type="GO" id="GO:0035267">
    <property type="term" value="C:NuA4 histone acetyltransferase complex"/>
    <property type="evidence" value="ECO:0007669"/>
    <property type="project" value="TreeGrafter"/>
</dbReference>
<dbReference type="PROSITE" id="PS51189">
    <property type="entry name" value="FAT"/>
    <property type="match status" value="1"/>
</dbReference>
<dbReference type="InterPro" id="IPR011990">
    <property type="entry name" value="TPR-like_helical_dom_sf"/>
</dbReference>
<feature type="repeat" description="TPR" evidence="3">
    <location>
        <begin position="3306"/>
        <end position="3339"/>
    </location>
</feature>
<dbReference type="GO" id="GO:0008270">
    <property type="term" value="F:zinc ion binding"/>
    <property type="evidence" value="ECO:0007669"/>
    <property type="project" value="InterPro"/>
</dbReference>
<dbReference type="InterPro" id="IPR007219">
    <property type="entry name" value="XnlR_reg_dom"/>
</dbReference>
<gene>
    <name evidence="7" type="ORF">B0F90DRAFT_1665458</name>
</gene>
<dbReference type="Pfam" id="PF20206">
    <property type="entry name" value="Tra1_ring"/>
    <property type="match status" value="3"/>
</dbReference>
<feature type="domain" description="PI3K/PI4K catalytic" evidence="5">
    <location>
        <begin position="3703"/>
        <end position="3993"/>
    </location>
</feature>
<dbReference type="Gene3D" id="1.25.10.10">
    <property type="entry name" value="Leucine-rich Repeat Variant"/>
    <property type="match status" value="1"/>
</dbReference>
<dbReference type="GO" id="GO:0000124">
    <property type="term" value="C:SAGA complex"/>
    <property type="evidence" value="ECO:0007669"/>
    <property type="project" value="TreeGrafter"/>
</dbReference>
<feature type="compositionally biased region" description="Polar residues" evidence="4">
    <location>
        <begin position="3479"/>
        <end position="3494"/>
    </location>
</feature>
<dbReference type="InterPro" id="IPR046807">
    <property type="entry name" value="Tra1_central"/>
</dbReference>
<dbReference type="InterPro" id="IPR011009">
    <property type="entry name" value="Kinase-like_dom_sf"/>
</dbReference>
<dbReference type="InterPro" id="IPR046805">
    <property type="entry name" value="Tra1_ring"/>
</dbReference>
<feature type="region of interest" description="Disordered" evidence="4">
    <location>
        <begin position="3468"/>
        <end position="3523"/>
    </location>
</feature>
<dbReference type="CDD" id="cd05163">
    <property type="entry name" value="PIKK_TRRAP"/>
    <property type="match status" value="1"/>
</dbReference>
<dbReference type="Proteomes" id="UP001203297">
    <property type="component" value="Unassembled WGS sequence"/>
</dbReference>
<evidence type="ECO:0000256" key="4">
    <source>
        <dbReference type="SAM" id="MobiDB-lite"/>
    </source>
</evidence>
<dbReference type="Pfam" id="PF02259">
    <property type="entry name" value="FAT"/>
    <property type="match status" value="1"/>
</dbReference>
<feature type="compositionally biased region" description="Low complexity" evidence="4">
    <location>
        <begin position="650"/>
        <end position="661"/>
    </location>
</feature>
<dbReference type="SUPFAM" id="SSF48452">
    <property type="entry name" value="TPR-like"/>
    <property type="match status" value="1"/>
</dbReference>
<dbReference type="GO" id="GO:0005634">
    <property type="term" value="C:nucleus"/>
    <property type="evidence" value="ECO:0007669"/>
    <property type="project" value="TreeGrafter"/>
</dbReference>
<evidence type="ECO:0000259" key="5">
    <source>
        <dbReference type="PROSITE" id="PS50290"/>
    </source>
</evidence>
<evidence type="ECO:0000259" key="6">
    <source>
        <dbReference type="PROSITE" id="PS51189"/>
    </source>
</evidence>
<feature type="region of interest" description="Disordered" evidence="4">
    <location>
        <begin position="57"/>
        <end position="96"/>
    </location>
</feature>
<dbReference type="InterPro" id="IPR016024">
    <property type="entry name" value="ARM-type_fold"/>
</dbReference>
<dbReference type="Pfam" id="PF04082">
    <property type="entry name" value="Fungal_trans"/>
    <property type="match status" value="1"/>
</dbReference>
<dbReference type="Pfam" id="PF20175">
    <property type="entry name" value="Tra1_central"/>
    <property type="match status" value="3"/>
</dbReference>
<evidence type="ECO:0000313" key="7">
    <source>
        <dbReference type="EMBL" id="KAI0307179.1"/>
    </source>
</evidence>
<comment type="caution">
    <text evidence="7">The sequence shown here is derived from an EMBL/GenBank/DDBJ whole genome shotgun (WGS) entry which is preliminary data.</text>
</comment>
<dbReference type="PROSITE" id="PS50005">
    <property type="entry name" value="TPR"/>
    <property type="match status" value="1"/>
</dbReference>
<evidence type="ECO:0008006" key="9">
    <source>
        <dbReference type="Google" id="ProtNLM"/>
    </source>
</evidence>
<dbReference type="Pfam" id="PF00454">
    <property type="entry name" value="PI3_PI4_kinase"/>
    <property type="match status" value="1"/>
</dbReference>
<feature type="compositionally biased region" description="Low complexity" evidence="4">
    <location>
        <begin position="3468"/>
        <end position="3478"/>
    </location>
</feature>
<keyword evidence="3" id="KW-0802">TPR repeat</keyword>
<dbReference type="SMART" id="SM00906">
    <property type="entry name" value="Fungal_trans"/>
    <property type="match status" value="1"/>
</dbReference>
<dbReference type="PROSITE" id="PS50290">
    <property type="entry name" value="PI3_4_KINASE_3"/>
    <property type="match status" value="1"/>
</dbReference>
<evidence type="ECO:0000313" key="8">
    <source>
        <dbReference type="Proteomes" id="UP001203297"/>
    </source>
</evidence>
<dbReference type="InterPro" id="IPR050517">
    <property type="entry name" value="DDR_Repair_Kinase"/>
</dbReference>
<comment type="similarity">
    <text evidence="1">Belongs to the PI3/PI4-kinase family. TRA1 subfamily.</text>
</comment>
<dbReference type="PANTHER" id="PTHR11139:SF1">
    <property type="entry name" value="TRANSFORMATION_TRANSCRIPTION DOMAIN-ASSOCIATED PROTEIN"/>
    <property type="match status" value="1"/>
</dbReference>
<dbReference type="PANTHER" id="PTHR11139">
    <property type="entry name" value="ATAXIA TELANGIECTASIA MUTATED ATM -RELATED"/>
    <property type="match status" value="1"/>
</dbReference>
<sequence>MPTNCDRQIPCSHCVARKVPELCKAYTPGKPDQDIHLRLARLEHIIEVALPQFASGSNLPSRDGWPREHARSLSPGADPGAHSQAEEDDFGSGTFQSGKWYGTSASGSIAPASVLQQLQNAVPITQTTSSVSLLSNPPIGDDTKTFVAAIDSVRQDAEPTAADNLKTLIQDCGVPPHKITELVQELPPRRFADVLIDFYFTSINWTRYPISERDFRKSYASVCVNGVSVHPNDVRFLPLLFVVLAIAVRVAPEHIAGDARSRRLTSLRCDTLKLRQSARYLTFDRRITECWSQLGAAVRTAQALGLHRDASTMGLEPAQVEYRRRIWAYLYHADRSYALFLGRPNAIQDAYSSTLPPLNVEDEVSVSEFRNPPPLATPTRMTFAILRHKLAGIIGRIVHHFQQVRQHSHYSDVLAIDDDILRFLDNLPPHFALNYDTSLDDTLPYLPAHRFLLQTEVFFIRISLHRPYLLRRLGSDRYSRSRRACFVSAIKDFEIRRTIASKLSEETLVALNIAYRDFQSAMISGIYLVLYPRGSMAESMHTILDTFLKDHEGIREMDETTRREVKIIEFLKAKSTQVEASINDASAFEEPLELVASADGQHIKNIQKPTPRSTGFAALPINGPISPRPGIETTSPLGQVFSPTIQRLQGESGNESSNSGSPTAEDESAAQNLLDQWYNAVSMSSGPGGDGSLDFAGLPWGGFGSADLSGWFGTTPSAEGSASVNAYSSNLASVPDGSDWSYWENLVKEIRGGPVVAPNVFYPILCGFLPPRFYQLLVLPFLAASSLKNMDATPHLGTASDLEMRTARVADPALDLTRRLAAATELRDMIDNVRDGEATRVYLQTIPALLELLRSNEPAFQKDTLEYPFRRVIVEILQRLAPTESARSMVSVVFPGMLNLLRHDNEEIGVACCKTLSEIIRTHRTLPEDLVSQFMVVFQELSRNIPSLAKEHLSEDSVVLDANVVLPSMHSFKVLKEMGIVVSAFMRDQRQSIVALIQGSLPLHFEVLAVEAPAQKKAREDYEAMGGFWSGMSGTIPNAQAYSDLILAQVKMLSYIAYVLRGLGDQPESHGDNLLLASLRLLQDIPAHDITSRRELLTCFRILVATPYRGALLPQVDKLLDENVLLGPSFGSREALRPTAYAAAADLVHYLRGDLSPRQLAHFIHVYSRVIHNPCLSSSVHTLAGKMMFNLIETVIAKDTPTGASKVLAALMETCVDRLESLSAVLDEVQQRSERHKRGEPESGNFFTVEKARPVAWAVYAADDPDNVLSGNLYDTDPREGSEPMEMLVGALLEINPHIFQEVWTLKVDFFFQTAQKRPNILQICQALFGREPTSAILVSVTLRHLISNLSQLGEYDDTTAVITIRLFKMAFGAIALAIGGGGGRFELLYKEVLPLLPEMLENLNRQLLVSDGYSRDMLVELCLTVPLRLTHLLPHLSYLMKPLVLALRGGPELVAQGLRTLELCIDNLTPDFLDPTLNTVLRELMEALQSHLKPLPANHHNAHTTLRILGKLGGRNRRLLEREPELKYHHVSDPAQVFVSFGGSAKGLDLGSITSVAIKVLKRHTSPYRQQAFDFLQGSVATLLSNGLRGREREEVFVSCLEGMFDAIHQPDVQDKAEAFIRELAHYVFGAEIRRAVTLDKAMRRYASLLFAAFLDGVCHGLSRENSAEASRAVDLVNSLIQDLIMLGSSGEASTQDLIPLLHHVAGRFSALCLDESWVRKKAGCSGIKLILNLPDFGAKWINDRETSEPSTAKLAHLTGIFFTELSSSNAVVRKAGETCIALLSEITGQTIPSLLMPHRERMLLGIYTKPLRALPFPIQIGIIEAMRYCVSLEPPLPELNDELLRLLHEALALADAEDAGLLGRGNARQSNLDITKLRVAAIRLLTASMPITEFFSKQPQTRQRVTSVYFKSLYSPSPEVKEVAHEGLRVVLTHQNRLPKELLQTGLRPILMNLADPKRLSVLGLEGLARLLELLTNYFKVEIGYKLLDHFRIVADPQTFSKLPPTDTEGITKLVRLANIFHLLPSAANVFLESLVNAIVQVEAQMHYSGSSPFSPPLARYLDRYPTEAVDFFLRHFHLPRHVRTLRSILQSRLSSNLQREVESRTLTIIHDCLKGSNVALVSPALQVFSDLADVNPNWMSEYPFVVEALLDVWRTEKPPAEDDASAISAAVNRHSLIIAIFEASKNALLDDDLVFYIHRRIWIPMLNGTTFSESDDAFHVELLHLTAVLVEHYHSALEVARKDIIKCAWQYINSEDTYVKQTTFLLAARFFKNFPTPPKFILTVWTGLLKPPPSHNEARSLVNQSLDILAPSIPQEVGYPMWAKTTRRLLEEENSQSMIMTVYHLIVRQPELFYPVRALFVPHIVNSLAKLGLHSSVSGESRSLSIDITQTIYDWEQRATKDRASSTSLTGSGTGSPIWATPLPLRESIVSYLVRLITTAFDAQSRSVLVPRALALLRSIVGPNGWTEVTVKLNFFSRFLEQADLSNDGTLAQAVCAANVLQAVVADKPDTWFSDAENAATLQRLVRKGLVTEDSALHDALHPVFDRLIRLFPLPKEEDEEQTEMSGFHRFVYKSVDDGLQNATALRGTLLMLRSVVHVTPERIETFSAPLMKLLNKLTKEHIQVQSATPGFESGVRLLTSILEICQIAVSFLGEQRKYLLAMLFQLIEKSKSASLCRCVLEIARDWALHRRESYPTMKEKASVLQKMATFETRGEPLFNAYLGLILEIYTEPSLRRSDLTTKLEQSFLLGCRAREPRTRERFLSLLDGSVPRSLFNRMCYILGVQSWEALADTNWIHVAIHLLLSTVDGDMTLGPRHASSTSNVVLPPFLPHLRVADLIQPIQRLVFLDSHVAHETWLSLFPIAWASLSRREQMDTTQHMISLLSKDYHIRQTELRPNIINTLLAASNLCSPTMTLPPHLIKYLAKTFGAWHAGAEILQTLNTNIEPDHALRDTALDALAELYAEMAEDDLFYGLWRRRCLHAETNVGLAFEQNGMWEHAATMYENAQAKSRAGGLAFSEQEYCLWEDHWILAAEKLQQWDTLYEFARSEGNQELMLESAWRTKNWPENCDALEEQVNALPEVATPRRRVFEAFIALLKVPSAVEKNVDFTRILEDAMQLTLRKWVALPVNLSPAHIPLLQHFQQFVELQEAVKIFGSLCTTNAQNLEKKSSDLKMVLQAWRERLPNIHDDISIWSDLVAWRQNVFHAINKTYIPLITPNNQGNGAASNTNTYGYRGYHETAWIINRFAHVARKHDLLDISEAFLKLREQARCHYQKPNDLQAGLEVINNTNLLYFSTAQKAEFYTLKGMFHARFGRNDEANAAFGQAVQLDMNQAKSWAEWGKYNDRMFKEAPMDMSHAANAVSCYLQAVGLYKSGKSRPLLTRVLWLLSVDDNNLTISRAFDTYKGEAAFWYWITLIPQLCLSLGYREFKQARYILLNLAKLYPQGLFFHLRTTREDLISARRQAQAATRAQSGPTTNEQDSVSNHSSSKADQDPSLRSGAEASTSSSAEGLKAPENTITFPGQRSWEYVEEVVNMLKTAFPLLILSMETTVDQISHRFKATQEEEIYRLICMLLQDAMQHYALRVNSMDDDGALPPGTNTNLHRMVTNLSGQARKEYEDEFLKSKFTFSEYIRRLQRWRDRYERNLDSRPRLQPLDLLSHYLTEFQHGKFDDIEIPGQYTEDKDSNQNFAKIVKFGSKFENCRSHGYCWRRLTVHGSDNSEVSFSVQLPSGRHIRREERVMACFRMFNGYSNGKRRPILIPGEKVKETLRKFRETHYRMPNKIEYFSLKRDILDEIVAHMVPETILTNYMTRTMDTPSDLWQMRKQFTLQLAAACFMTHAFFLTSRLPNRFHISRRTGLIAMSELLPGMGIPAALLSLPNQLPVFASHDVVPFRFTPNLQYFIGDCFTEGILISAMMAMGHALSEPQSDVGDQLCLFARDEMITWLQARNRTWTVDLTFRQNVQVNIDTIMKRIETMGCKIEHDQVYNNVKCTLTLAN</sequence>
<protein>
    <recommendedName>
        <fullName evidence="9">Non-specific serine/threonine protein kinase</fullName>
    </recommendedName>
</protein>
<dbReference type="InterPro" id="IPR003151">
    <property type="entry name" value="PIK-rel_kinase_FAT"/>
</dbReference>
<proteinExistence type="inferred from homology"/>
<dbReference type="InterPro" id="IPR019734">
    <property type="entry name" value="TPR_rpt"/>
</dbReference>
<reference evidence="7" key="1">
    <citation type="journal article" date="2022" name="New Phytol.">
        <title>Evolutionary transition to the ectomycorrhizal habit in the genomes of a hyperdiverse lineage of mushroom-forming fungi.</title>
        <authorList>
            <person name="Looney B."/>
            <person name="Miyauchi S."/>
            <person name="Morin E."/>
            <person name="Drula E."/>
            <person name="Courty P.E."/>
            <person name="Kohler A."/>
            <person name="Kuo A."/>
            <person name="LaButti K."/>
            <person name="Pangilinan J."/>
            <person name="Lipzen A."/>
            <person name="Riley R."/>
            <person name="Andreopoulos W."/>
            <person name="He G."/>
            <person name="Johnson J."/>
            <person name="Nolan M."/>
            <person name="Tritt A."/>
            <person name="Barry K.W."/>
            <person name="Grigoriev I.V."/>
            <person name="Nagy L.G."/>
            <person name="Hibbett D."/>
            <person name="Henrissat B."/>
            <person name="Matheny P.B."/>
            <person name="Labbe J."/>
            <person name="Martin F.M."/>
        </authorList>
    </citation>
    <scope>NUCLEOTIDE SEQUENCE</scope>
    <source>
        <strain evidence="7">BPL690</strain>
    </source>
</reference>
<dbReference type="CDD" id="cd12148">
    <property type="entry name" value="fungal_TF_MHR"/>
    <property type="match status" value="1"/>
</dbReference>
<dbReference type="SMART" id="SM00146">
    <property type="entry name" value="PI3Kc"/>
    <property type="match status" value="1"/>
</dbReference>
<dbReference type="GO" id="GO:0004672">
    <property type="term" value="F:protein kinase activity"/>
    <property type="evidence" value="ECO:0007669"/>
    <property type="project" value="UniProtKB-ARBA"/>
</dbReference>